<reference evidence="1 2" key="2">
    <citation type="journal article" date="2022" name="Mol. Biol. Evol.">
        <title>Comparative Genomics Reveals Insights into the Divergent Evolution of Astigmatic Mites and Household Pest Adaptations.</title>
        <authorList>
            <person name="Xiong Q."/>
            <person name="Wan A.T."/>
            <person name="Liu X."/>
            <person name="Fung C.S."/>
            <person name="Xiao X."/>
            <person name="Malainual N."/>
            <person name="Hou J."/>
            <person name="Wang L."/>
            <person name="Wang M."/>
            <person name="Yang K.Y."/>
            <person name="Cui Y."/>
            <person name="Leung E.L."/>
            <person name="Nong W."/>
            <person name="Shin S.K."/>
            <person name="Au S.W."/>
            <person name="Jeong K.Y."/>
            <person name="Chew F.T."/>
            <person name="Hui J.H."/>
            <person name="Leung T.F."/>
            <person name="Tungtrongchitr A."/>
            <person name="Zhong N."/>
            <person name="Liu Z."/>
            <person name="Tsui S.K."/>
        </authorList>
    </citation>
    <scope>NUCLEOTIDE SEQUENCE [LARGE SCALE GENOMIC DNA]</scope>
    <source>
        <strain evidence="1">Derp</strain>
    </source>
</reference>
<keyword evidence="2" id="KW-1185">Reference proteome</keyword>
<evidence type="ECO:0000313" key="1">
    <source>
        <dbReference type="EMBL" id="KAH9424065.1"/>
    </source>
</evidence>
<gene>
    <name evidence="1" type="ORF">DERP_008913</name>
</gene>
<evidence type="ECO:0008006" key="3">
    <source>
        <dbReference type="Google" id="ProtNLM"/>
    </source>
</evidence>
<proteinExistence type="predicted"/>
<organism evidence="1 2">
    <name type="scientific">Dermatophagoides pteronyssinus</name>
    <name type="common">European house dust mite</name>
    <dbReference type="NCBI Taxonomy" id="6956"/>
    <lineage>
        <taxon>Eukaryota</taxon>
        <taxon>Metazoa</taxon>
        <taxon>Ecdysozoa</taxon>
        <taxon>Arthropoda</taxon>
        <taxon>Chelicerata</taxon>
        <taxon>Arachnida</taxon>
        <taxon>Acari</taxon>
        <taxon>Acariformes</taxon>
        <taxon>Sarcoptiformes</taxon>
        <taxon>Astigmata</taxon>
        <taxon>Psoroptidia</taxon>
        <taxon>Analgoidea</taxon>
        <taxon>Pyroglyphidae</taxon>
        <taxon>Dermatophagoidinae</taxon>
        <taxon>Dermatophagoides</taxon>
    </lineage>
</organism>
<name>A0ABQ8JNM7_DERPT</name>
<dbReference type="EMBL" id="NJHN03000030">
    <property type="protein sequence ID" value="KAH9424065.1"/>
    <property type="molecule type" value="Genomic_DNA"/>
</dbReference>
<evidence type="ECO:0000313" key="2">
    <source>
        <dbReference type="Proteomes" id="UP000887458"/>
    </source>
</evidence>
<protein>
    <recommendedName>
        <fullName evidence="3">Secreted protein</fullName>
    </recommendedName>
</protein>
<dbReference type="Proteomes" id="UP000887458">
    <property type="component" value="Unassembled WGS sequence"/>
</dbReference>
<accession>A0ABQ8JNM7</accession>
<comment type="caution">
    <text evidence="1">The sequence shown here is derived from an EMBL/GenBank/DDBJ whole genome shotgun (WGS) entry which is preliminary data.</text>
</comment>
<reference evidence="1 2" key="1">
    <citation type="journal article" date="2018" name="J. Allergy Clin. Immunol.">
        <title>High-quality assembly of Dermatophagoides pteronyssinus genome and transcriptome reveals a wide range of novel allergens.</title>
        <authorList>
            <person name="Liu X.Y."/>
            <person name="Yang K.Y."/>
            <person name="Wang M.Q."/>
            <person name="Kwok J.S."/>
            <person name="Zeng X."/>
            <person name="Yang Z."/>
            <person name="Xiao X.J."/>
            <person name="Lau C.P."/>
            <person name="Li Y."/>
            <person name="Huang Z.M."/>
            <person name="Ba J.G."/>
            <person name="Yim A.K."/>
            <person name="Ouyang C.Y."/>
            <person name="Ngai S.M."/>
            <person name="Chan T.F."/>
            <person name="Leung E.L."/>
            <person name="Liu L."/>
            <person name="Liu Z.G."/>
            <person name="Tsui S.K."/>
        </authorList>
    </citation>
    <scope>NUCLEOTIDE SEQUENCE [LARGE SCALE GENOMIC DNA]</scope>
    <source>
        <strain evidence="1">Derp</strain>
    </source>
</reference>
<sequence length="91" mass="10595">MFYRNRFLLDCRLMTTNYYIVYRICDSMISKIRLWIYDVCCALALVTCVNANERLSRSPNEPALNNLARSASVDREGSVVYCLMELIIQNT</sequence>